<dbReference type="InterPro" id="IPR055361">
    <property type="entry name" value="tRNA_methyltr_TrmB_bact"/>
</dbReference>
<evidence type="ECO:0000256" key="6">
    <source>
        <dbReference type="ARBA" id="ARBA00022694"/>
    </source>
</evidence>
<dbReference type="NCBIfam" id="NF001080">
    <property type="entry name" value="PRK00121.2-2"/>
    <property type="match status" value="1"/>
</dbReference>
<dbReference type="SUPFAM" id="SSF53335">
    <property type="entry name" value="S-adenosyl-L-methionine-dependent methyltransferases"/>
    <property type="match status" value="1"/>
</dbReference>
<comment type="catalytic activity">
    <reaction evidence="1">
        <text>guanosine(46) in tRNA + S-adenosyl-L-methionine = N(7)-methylguanosine(46) in tRNA + S-adenosyl-L-homocysteine</text>
        <dbReference type="Rhea" id="RHEA:42708"/>
        <dbReference type="Rhea" id="RHEA-COMP:10188"/>
        <dbReference type="Rhea" id="RHEA-COMP:10189"/>
        <dbReference type="ChEBI" id="CHEBI:57856"/>
        <dbReference type="ChEBI" id="CHEBI:59789"/>
        <dbReference type="ChEBI" id="CHEBI:74269"/>
        <dbReference type="ChEBI" id="CHEBI:74480"/>
        <dbReference type="EC" id="2.1.1.33"/>
    </reaction>
</comment>
<dbReference type="EMBL" id="VSSQ01000634">
    <property type="protein sequence ID" value="MPL98879.1"/>
    <property type="molecule type" value="Genomic_DNA"/>
</dbReference>
<dbReference type="Gene3D" id="3.40.50.150">
    <property type="entry name" value="Vaccinia Virus protein VP39"/>
    <property type="match status" value="1"/>
</dbReference>
<keyword evidence="5" id="KW-0949">S-adenosyl-L-methionine</keyword>
<dbReference type="InterPro" id="IPR029063">
    <property type="entry name" value="SAM-dependent_MTases_sf"/>
</dbReference>
<dbReference type="AlphaFoldDB" id="A0A644W546"/>
<dbReference type="PROSITE" id="PS51625">
    <property type="entry name" value="SAM_MT_TRMB"/>
    <property type="match status" value="1"/>
</dbReference>
<keyword evidence="6" id="KW-0819">tRNA processing</keyword>
<evidence type="ECO:0000256" key="1">
    <source>
        <dbReference type="ARBA" id="ARBA00000142"/>
    </source>
</evidence>
<keyword evidence="3 7" id="KW-0489">Methyltransferase</keyword>
<sequence length="220" mass="25632">MAKKKLQHFAENRTFSHYFEMPFEQLSPDGHPMRGNWRTKFFANENPLIIEIGCGKGEYTVGQAKYYPDRNFIGIDVKGARIWRGARTIEDEKIRNAAFLRSQAGLLHLWFAPGEVDEIWITFPDPQPGCRQNKRLTSMRYLNMFKAFLNDKGIVHLKTDSRELFDYTLEVIAGNNLRLIERIDDLYAVPGDGPLHTIQTFYEKMWLEMGKKISYVSFSL</sequence>
<evidence type="ECO:0000256" key="3">
    <source>
        <dbReference type="ARBA" id="ARBA00022603"/>
    </source>
</evidence>
<evidence type="ECO:0000256" key="5">
    <source>
        <dbReference type="ARBA" id="ARBA00022691"/>
    </source>
</evidence>
<evidence type="ECO:0000313" key="7">
    <source>
        <dbReference type="EMBL" id="MPL98879.1"/>
    </source>
</evidence>
<dbReference type="InterPro" id="IPR003358">
    <property type="entry name" value="tRNA_(Gua-N-7)_MeTrfase_Trmb"/>
</dbReference>
<protein>
    <recommendedName>
        <fullName evidence="2">tRNA (guanine(46)-N(7))-methyltransferase</fullName>
        <ecNumber evidence="2">2.1.1.33</ecNumber>
    </recommendedName>
</protein>
<proteinExistence type="inferred from homology"/>
<dbReference type="Pfam" id="PF02390">
    <property type="entry name" value="Methyltransf_4"/>
    <property type="match status" value="1"/>
</dbReference>
<dbReference type="GO" id="GO:0043527">
    <property type="term" value="C:tRNA methyltransferase complex"/>
    <property type="evidence" value="ECO:0007669"/>
    <property type="project" value="TreeGrafter"/>
</dbReference>
<dbReference type="PANTHER" id="PTHR23417:SF14">
    <property type="entry name" value="PENTACOTRIPEPTIDE-REPEAT REGION OF PRORP DOMAIN-CONTAINING PROTEIN"/>
    <property type="match status" value="1"/>
</dbReference>
<comment type="caution">
    <text evidence="7">The sequence shown here is derived from an EMBL/GenBank/DDBJ whole genome shotgun (WGS) entry which is preliminary data.</text>
</comment>
<gene>
    <name evidence="7" type="primary">trmB_12</name>
    <name evidence="7" type="ORF">SDC9_45089</name>
</gene>
<organism evidence="7">
    <name type="scientific">bioreactor metagenome</name>
    <dbReference type="NCBI Taxonomy" id="1076179"/>
    <lineage>
        <taxon>unclassified sequences</taxon>
        <taxon>metagenomes</taxon>
        <taxon>ecological metagenomes</taxon>
    </lineage>
</organism>
<dbReference type="GO" id="GO:0008176">
    <property type="term" value="F:tRNA (guanine(46)-N7)-methyltransferase activity"/>
    <property type="evidence" value="ECO:0007669"/>
    <property type="project" value="UniProtKB-EC"/>
</dbReference>
<keyword evidence="4 7" id="KW-0808">Transferase</keyword>
<dbReference type="PANTHER" id="PTHR23417">
    <property type="entry name" value="3-DEOXY-D-MANNO-OCTULOSONIC-ACID TRANSFERASE/TRNA GUANINE-N 7 - -METHYLTRANSFERASE"/>
    <property type="match status" value="1"/>
</dbReference>
<dbReference type="EC" id="2.1.1.33" evidence="2"/>
<evidence type="ECO:0000256" key="2">
    <source>
        <dbReference type="ARBA" id="ARBA00011977"/>
    </source>
</evidence>
<accession>A0A644W546</accession>
<reference evidence="7" key="1">
    <citation type="submission" date="2019-08" db="EMBL/GenBank/DDBJ databases">
        <authorList>
            <person name="Kucharzyk K."/>
            <person name="Murdoch R.W."/>
            <person name="Higgins S."/>
            <person name="Loffler F."/>
        </authorList>
    </citation>
    <scope>NUCLEOTIDE SEQUENCE</scope>
</reference>
<evidence type="ECO:0000256" key="4">
    <source>
        <dbReference type="ARBA" id="ARBA00022679"/>
    </source>
</evidence>
<name>A0A644W546_9ZZZZ</name>
<dbReference type="HAMAP" id="MF_01057">
    <property type="entry name" value="tRNA_methyltr_TrmB"/>
    <property type="match status" value="1"/>
</dbReference>